<keyword evidence="2" id="KW-0863">Zinc-finger</keyword>
<dbReference type="EMBL" id="CAJOBC010120927">
    <property type="protein sequence ID" value="CAF4573943.1"/>
    <property type="molecule type" value="Genomic_DNA"/>
</dbReference>
<evidence type="ECO:0008006" key="8">
    <source>
        <dbReference type="Google" id="ProtNLM"/>
    </source>
</evidence>
<dbReference type="Pfam" id="PF04500">
    <property type="entry name" value="FLYWCH"/>
    <property type="match status" value="1"/>
</dbReference>
<dbReference type="GO" id="GO:0008270">
    <property type="term" value="F:zinc ion binding"/>
    <property type="evidence" value="ECO:0007669"/>
    <property type="project" value="UniProtKB-KW"/>
</dbReference>
<name>A0A8S2YRL3_9BILA</name>
<comment type="caution">
    <text evidence="6">The sequence shown here is derived from an EMBL/GenBank/DDBJ whole genome shotgun (WGS) entry which is preliminary data.</text>
</comment>
<accession>A0A8S2YRL3</accession>
<dbReference type="Pfam" id="PF10551">
    <property type="entry name" value="MULE"/>
    <property type="match status" value="1"/>
</dbReference>
<dbReference type="InterPro" id="IPR018289">
    <property type="entry name" value="MULE_transposase_dom"/>
</dbReference>
<evidence type="ECO:0000256" key="1">
    <source>
        <dbReference type="ARBA" id="ARBA00022723"/>
    </source>
</evidence>
<dbReference type="Gene3D" id="2.20.25.240">
    <property type="match status" value="1"/>
</dbReference>
<evidence type="ECO:0000259" key="5">
    <source>
        <dbReference type="Pfam" id="PF10551"/>
    </source>
</evidence>
<evidence type="ECO:0000313" key="7">
    <source>
        <dbReference type="Proteomes" id="UP000681722"/>
    </source>
</evidence>
<dbReference type="Proteomes" id="UP000681722">
    <property type="component" value="Unassembled WGS sequence"/>
</dbReference>
<dbReference type="AlphaFoldDB" id="A0A8S2YRL3"/>
<feature type="non-terminal residue" evidence="6">
    <location>
        <position position="204"/>
    </location>
</feature>
<evidence type="ECO:0000259" key="4">
    <source>
        <dbReference type="Pfam" id="PF04500"/>
    </source>
</evidence>
<dbReference type="PANTHER" id="PTHR47160:SF10">
    <property type="entry name" value="MULE TRANSPOSASE DOMAIN-CONTAINING PROTEIN"/>
    <property type="match status" value="1"/>
</dbReference>
<proteinExistence type="predicted"/>
<organism evidence="6 7">
    <name type="scientific">Didymodactylos carnosus</name>
    <dbReference type="NCBI Taxonomy" id="1234261"/>
    <lineage>
        <taxon>Eukaryota</taxon>
        <taxon>Metazoa</taxon>
        <taxon>Spiralia</taxon>
        <taxon>Gnathifera</taxon>
        <taxon>Rotifera</taxon>
        <taxon>Eurotatoria</taxon>
        <taxon>Bdelloidea</taxon>
        <taxon>Philodinida</taxon>
        <taxon>Philodinidae</taxon>
        <taxon>Didymodactylos</taxon>
    </lineage>
</organism>
<dbReference type="OrthoDB" id="6783931at2759"/>
<evidence type="ECO:0000256" key="2">
    <source>
        <dbReference type="ARBA" id="ARBA00022771"/>
    </source>
</evidence>
<dbReference type="PANTHER" id="PTHR47160">
    <property type="entry name" value="PUTATIVE-RELATED"/>
    <property type="match status" value="1"/>
</dbReference>
<evidence type="ECO:0000256" key="3">
    <source>
        <dbReference type="ARBA" id="ARBA00022833"/>
    </source>
</evidence>
<dbReference type="InterPro" id="IPR007588">
    <property type="entry name" value="Znf_FLYWCH"/>
</dbReference>
<feature type="domain" description="FLYWCH-type" evidence="4">
    <location>
        <begin position="5"/>
        <end position="45"/>
    </location>
</feature>
<sequence length="204" mass="23397">MLSIVESKRKKKILLLDTFRYTQDKIVNTTVYWKCEDRSCPGRAIQYGSDQPDSIHPIFGTTESLQQLSTCDNTHLFMDGTFKSCPRPFYQLYTIHSINDDLSTPKLYTLLPDKKGSTYISLLNGIQNLFHMNNICINSKYITIDFEQAAINAITLVFPNATVKGCNFHFNKCMYTKLQELGFQSSFINAKSSDPDEINIRTLY</sequence>
<keyword evidence="3" id="KW-0862">Zinc</keyword>
<feature type="non-terminal residue" evidence="6">
    <location>
        <position position="1"/>
    </location>
</feature>
<evidence type="ECO:0000313" key="6">
    <source>
        <dbReference type="EMBL" id="CAF4573943.1"/>
    </source>
</evidence>
<reference evidence="6" key="1">
    <citation type="submission" date="2021-02" db="EMBL/GenBank/DDBJ databases">
        <authorList>
            <person name="Nowell W R."/>
        </authorList>
    </citation>
    <scope>NUCLEOTIDE SEQUENCE</scope>
</reference>
<feature type="domain" description="MULE transposase" evidence="5">
    <location>
        <begin position="76"/>
        <end position="172"/>
    </location>
</feature>
<keyword evidence="1" id="KW-0479">Metal-binding</keyword>
<protein>
    <recommendedName>
        <fullName evidence="8">MULE transposase domain-containing protein</fullName>
    </recommendedName>
</protein>
<gene>
    <name evidence="6" type="ORF">SRO942_LOCUS47883</name>
</gene>